<sequence length="100" mass="11541">MSSFIALKKNNKNVVLIKNDVEEITNHTLEKQKDSKEKLKTFKMRLKTLNKKTETLKIEINDLKITFIDNEEAHKVAKAKVQELGTELKATQAKQREMGT</sequence>
<name>A0AAV9MKT4_9SOLN</name>
<gene>
    <name evidence="1" type="ORF">R3W88_001654</name>
</gene>
<dbReference type="EMBL" id="JAWPEI010000001">
    <property type="protein sequence ID" value="KAK4737957.1"/>
    <property type="molecule type" value="Genomic_DNA"/>
</dbReference>
<dbReference type="Proteomes" id="UP001311915">
    <property type="component" value="Unassembled WGS sequence"/>
</dbReference>
<keyword evidence="2" id="KW-1185">Reference proteome</keyword>
<protein>
    <submittedName>
        <fullName evidence="1">Uncharacterized protein</fullName>
    </submittedName>
</protein>
<organism evidence="1 2">
    <name type="scientific">Solanum pinnatisectum</name>
    <name type="common">tansyleaf nightshade</name>
    <dbReference type="NCBI Taxonomy" id="50273"/>
    <lineage>
        <taxon>Eukaryota</taxon>
        <taxon>Viridiplantae</taxon>
        <taxon>Streptophyta</taxon>
        <taxon>Embryophyta</taxon>
        <taxon>Tracheophyta</taxon>
        <taxon>Spermatophyta</taxon>
        <taxon>Magnoliopsida</taxon>
        <taxon>eudicotyledons</taxon>
        <taxon>Gunneridae</taxon>
        <taxon>Pentapetalae</taxon>
        <taxon>asterids</taxon>
        <taxon>lamiids</taxon>
        <taxon>Solanales</taxon>
        <taxon>Solanaceae</taxon>
        <taxon>Solanoideae</taxon>
        <taxon>Solaneae</taxon>
        <taxon>Solanum</taxon>
    </lineage>
</organism>
<dbReference type="AlphaFoldDB" id="A0AAV9MKT4"/>
<accession>A0AAV9MKT4</accession>
<comment type="caution">
    <text evidence="1">The sequence shown here is derived from an EMBL/GenBank/DDBJ whole genome shotgun (WGS) entry which is preliminary data.</text>
</comment>
<evidence type="ECO:0000313" key="1">
    <source>
        <dbReference type="EMBL" id="KAK4737957.1"/>
    </source>
</evidence>
<reference evidence="1 2" key="1">
    <citation type="submission" date="2023-10" db="EMBL/GenBank/DDBJ databases">
        <title>Genome-Wide Identification Analysis in wild type Solanum Pinnatisectum Reveals Some Genes Defensing Phytophthora Infestans.</title>
        <authorList>
            <person name="Sun C."/>
        </authorList>
    </citation>
    <scope>NUCLEOTIDE SEQUENCE [LARGE SCALE GENOMIC DNA]</scope>
    <source>
        <strain evidence="1">LQN</strain>
        <tissue evidence="1">Leaf</tissue>
    </source>
</reference>
<proteinExistence type="predicted"/>
<evidence type="ECO:0000313" key="2">
    <source>
        <dbReference type="Proteomes" id="UP001311915"/>
    </source>
</evidence>